<dbReference type="GeneID" id="25274162"/>
<dbReference type="EMBL" id="HG671631">
    <property type="protein sequence ID" value="CDI81418.1"/>
    <property type="molecule type" value="Genomic_DNA"/>
</dbReference>
<evidence type="ECO:0000259" key="7">
    <source>
        <dbReference type="Pfam" id="PF04998"/>
    </source>
</evidence>
<reference evidence="8" key="2">
    <citation type="submission" date="2013-10" db="EMBL/GenBank/DDBJ databases">
        <authorList>
            <person name="Aslett M."/>
        </authorList>
    </citation>
    <scope>NUCLEOTIDE SEQUENCE [LARGE SCALE GENOMIC DNA]</scope>
    <source>
        <strain evidence="8">Houghton</strain>
    </source>
</reference>
<dbReference type="Proteomes" id="UP000018050">
    <property type="component" value="Unassembled WGS sequence"/>
</dbReference>
<accession>U6GQ75</accession>
<evidence type="ECO:0000256" key="1">
    <source>
        <dbReference type="ARBA" id="ARBA00012418"/>
    </source>
</evidence>
<protein>
    <recommendedName>
        <fullName evidence="1">DNA-directed RNA polymerase</fullName>
        <ecNumber evidence="1">2.7.7.6</ecNumber>
    </recommendedName>
</protein>
<evidence type="ECO:0000313" key="9">
    <source>
        <dbReference type="Proteomes" id="UP000018050"/>
    </source>
</evidence>
<dbReference type="GO" id="GO:0000428">
    <property type="term" value="C:DNA-directed RNA polymerase complex"/>
    <property type="evidence" value="ECO:0007669"/>
    <property type="project" value="UniProtKB-KW"/>
</dbReference>
<proteinExistence type="predicted"/>
<keyword evidence="2 8" id="KW-0240">DNA-directed RNA polymerase</keyword>
<dbReference type="VEuPathDB" id="ToxoDB:EAH_00060920"/>
<dbReference type="PANTHER" id="PTHR19376">
    <property type="entry name" value="DNA-DIRECTED RNA POLYMERASE"/>
    <property type="match status" value="1"/>
</dbReference>
<evidence type="ECO:0000256" key="5">
    <source>
        <dbReference type="ARBA" id="ARBA00023163"/>
    </source>
</evidence>
<comment type="catalytic activity">
    <reaction evidence="6">
        <text>RNA(n) + a ribonucleoside 5'-triphosphate = RNA(n+1) + diphosphate</text>
        <dbReference type="Rhea" id="RHEA:21248"/>
        <dbReference type="Rhea" id="RHEA-COMP:14527"/>
        <dbReference type="Rhea" id="RHEA-COMP:17342"/>
        <dbReference type="ChEBI" id="CHEBI:33019"/>
        <dbReference type="ChEBI" id="CHEBI:61557"/>
        <dbReference type="ChEBI" id="CHEBI:140395"/>
        <dbReference type="EC" id="2.7.7.6"/>
    </reaction>
</comment>
<dbReference type="PANTHER" id="PTHR19376:SF32">
    <property type="entry name" value="DNA-DIRECTED RNA POLYMERASE III SUBUNIT RPC1"/>
    <property type="match status" value="1"/>
</dbReference>
<dbReference type="RefSeq" id="XP_013248856.1">
    <property type="nucleotide sequence ID" value="XM_013393402.1"/>
</dbReference>
<dbReference type="SUPFAM" id="SSF64484">
    <property type="entry name" value="beta and beta-prime subunits of DNA dependent RNA-polymerase"/>
    <property type="match status" value="1"/>
</dbReference>
<evidence type="ECO:0000313" key="8">
    <source>
        <dbReference type="EMBL" id="CDI81418.1"/>
    </source>
</evidence>
<evidence type="ECO:0000256" key="2">
    <source>
        <dbReference type="ARBA" id="ARBA00022478"/>
    </source>
</evidence>
<dbReference type="OrthoDB" id="498011at2759"/>
<dbReference type="Pfam" id="PF04998">
    <property type="entry name" value="RNA_pol_Rpb1_5"/>
    <property type="match status" value="1"/>
</dbReference>
<keyword evidence="4 8" id="KW-0548">Nucleotidyltransferase</keyword>
<keyword evidence="9" id="KW-1185">Reference proteome</keyword>
<dbReference type="AlphaFoldDB" id="U6GQ75"/>
<dbReference type="InterPro" id="IPR045867">
    <property type="entry name" value="DNA-dir_RpoC_beta_prime"/>
</dbReference>
<evidence type="ECO:0000256" key="6">
    <source>
        <dbReference type="ARBA" id="ARBA00048552"/>
    </source>
</evidence>
<reference evidence="8" key="1">
    <citation type="submission" date="2013-10" db="EMBL/GenBank/DDBJ databases">
        <title>Genomic analysis of the causative agents of coccidiosis in chickens.</title>
        <authorList>
            <person name="Reid A.J."/>
            <person name="Blake D."/>
            <person name="Billington K."/>
            <person name="Browne H."/>
            <person name="Dunn M."/>
            <person name="Hung S."/>
            <person name="Kawahara F."/>
            <person name="Miranda-Saavedra D."/>
            <person name="Mourier T."/>
            <person name="Nagra H."/>
            <person name="Otto T.D."/>
            <person name="Rawlings N."/>
            <person name="Sanchez A."/>
            <person name="Sanders M."/>
            <person name="Subramaniam C."/>
            <person name="Tay Y."/>
            <person name="Dear P."/>
            <person name="Doerig C."/>
            <person name="Gruber A."/>
            <person name="Parkinson J."/>
            <person name="Shirley M."/>
            <person name="Wan K.L."/>
            <person name="Berriman M."/>
            <person name="Tomley F."/>
            <person name="Pain A."/>
        </authorList>
    </citation>
    <scope>NUCLEOTIDE SEQUENCE [LARGE SCALE GENOMIC DNA]</scope>
    <source>
        <strain evidence="8">Houghton</strain>
    </source>
</reference>
<organism evidence="8 9">
    <name type="scientific">Eimeria acervulina</name>
    <name type="common">Coccidian parasite</name>
    <dbReference type="NCBI Taxonomy" id="5801"/>
    <lineage>
        <taxon>Eukaryota</taxon>
        <taxon>Sar</taxon>
        <taxon>Alveolata</taxon>
        <taxon>Apicomplexa</taxon>
        <taxon>Conoidasida</taxon>
        <taxon>Coccidia</taxon>
        <taxon>Eucoccidiorida</taxon>
        <taxon>Eimeriorina</taxon>
        <taxon>Eimeriidae</taxon>
        <taxon>Eimeria</taxon>
    </lineage>
</organism>
<keyword evidence="3 8" id="KW-0808">Transferase</keyword>
<gene>
    <name evidence="8" type="ORF">EAH_00060920</name>
</gene>
<name>U6GQ75_EIMAC</name>
<keyword evidence="5" id="KW-0804">Transcription</keyword>
<feature type="domain" description="RNA polymerase Rpb1" evidence="7">
    <location>
        <begin position="200"/>
        <end position="266"/>
    </location>
</feature>
<sequence>MPLLPFEILAWSDFLLKLLNEASAQQLYRHQKVALEESPTHQCETEHVRIFKQELLEWLTNKAKQVEDYRLFSRQLPAFDAADYNKLITCWRQTGYTIYRRCWLLHETNINFIGGSQRHEAVKEAASLTSSVLKHECMQISSTTGETTTATTTAAATVGATATGAAAAAATATGAAGAAAAGAAGAAGALECRGVHGDEGYLCKYSRHHWLTVRHIFEFLRCTDRKYRRAVAEPGEAVGAMGAQSIGEPGTQMTLKTFHFAGEQTDTETDR</sequence>
<evidence type="ECO:0000256" key="4">
    <source>
        <dbReference type="ARBA" id="ARBA00022695"/>
    </source>
</evidence>
<dbReference type="GO" id="GO:0006351">
    <property type="term" value="P:DNA-templated transcription"/>
    <property type="evidence" value="ECO:0007669"/>
    <property type="project" value="InterPro"/>
</dbReference>
<dbReference type="GO" id="GO:0003899">
    <property type="term" value="F:DNA-directed RNA polymerase activity"/>
    <property type="evidence" value="ECO:0007669"/>
    <property type="project" value="UniProtKB-EC"/>
</dbReference>
<dbReference type="GO" id="GO:0003677">
    <property type="term" value="F:DNA binding"/>
    <property type="evidence" value="ECO:0007669"/>
    <property type="project" value="InterPro"/>
</dbReference>
<evidence type="ECO:0000256" key="3">
    <source>
        <dbReference type="ARBA" id="ARBA00022679"/>
    </source>
</evidence>
<dbReference type="InterPro" id="IPR007081">
    <property type="entry name" value="RNA_pol_Rpb1_5"/>
</dbReference>
<dbReference type="EC" id="2.7.7.6" evidence="1"/>